<dbReference type="AlphaFoldDB" id="A0A6A6HDL7"/>
<proteinExistence type="predicted"/>
<sequence length="151" mass="17460">MAYIPYSPPSEPAQNPQSYYCMPAIAAPKQAETSSKPQSYYHYPTSHENDQPPQVYYANNPNSHEHNWFGRTAAQVAEDNQTTAVREGVYGRNAFVPKDPKDDQLFWVVEPDGKTTVLRTFDTIDNMGWEGEWKLDDRHGNLYFQRKKQEK</sequence>
<keyword evidence="3" id="KW-1185">Reference proteome</keyword>
<evidence type="ECO:0000256" key="1">
    <source>
        <dbReference type="SAM" id="MobiDB-lite"/>
    </source>
</evidence>
<dbReference type="OrthoDB" id="5194044at2759"/>
<accession>A0A6A6HDL7</accession>
<evidence type="ECO:0000313" key="3">
    <source>
        <dbReference type="Proteomes" id="UP000800092"/>
    </source>
</evidence>
<dbReference type="Proteomes" id="UP000800092">
    <property type="component" value="Unassembled WGS sequence"/>
</dbReference>
<reference evidence="2" key="1">
    <citation type="journal article" date="2020" name="Stud. Mycol.">
        <title>101 Dothideomycetes genomes: a test case for predicting lifestyles and emergence of pathogens.</title>
        <authorList>
            <person name="Haridas S."/>
            <person name="Albert R."/>
            <person name="Binder M."/>
            <person name="Bloem J."/>
            <person name="Labutti K."/>
            <person name="Salamov A."/>
            <person name="Andreopoulos B."/>
            <person name="Baker S."/>
            <person name="Barry K."/>
            <person name="Bills G."/>
            <person name="Bluhm B."/>
            <person name="Cannon C."/>
            <person name="Castanera R."/>
            <person name="Culley D."/>
            <person name="Daum C."/>
            <person name="Ezra D."/>
            <person name="Gonzalez J."/>
            <person name="Henrissat B."/>
            <person name="Kuo A."/>
            <person name="Liang C."/>
            <person name="Lipzen A."/>
            <person name="Lutzoni F."/>
            <person name="Magnuson J."/>
            <person name="Mondo S."/>
            <person name="Nolan M."/>
            <person name="Ohm R."/>
            <person name="Pangilinan J."/>
            <person name="Park H.-J."/>
            <person name="Ramirez L."/>
            <person name="Alfaro M."/>
            <person name="Sun H."/>
            <person name="Tritt A."/>
            <person name="Yoshinaga Y."/>
            <person name="Zwiers L.-H."/>
            <person name="Turgeon B."/>
            <person name="Goodwin S."/>
            <person name="Spatafora J."/>
            <person name="Crous P."/>
            <person name="Grigoriev I."/>
        </authorList>
    </citation>
    <scope>NUCLEOTIDE SEQUENCE</scope>
    <source>
        <strain evidence="2">Tuck. ex Michener</strain>
    </source>
</reference>
<protein>
    <submittedName>
        <fullName evidence="2">Uncharacterized protein</fullName>
    </submittedName>
</protein>
<gene>
    <name evidence="2" type="ORF">EV356DRAFT_499154</name>
</gene>
<name>A0A6A6HDL7_VIRVR</name>
<dbReference type="EMBL" id="ML991788">
    <property type="protein sequence ID" value="KAF2235928.1"/>
    <property type="molecule type" value="Genomic_DNA"/>
</dbReference>
<evidence type="ECO:0000313" key="2">
    <source>
        <dbReference type="EMBL" id="KAF2235928.1"/>
    </source>
</evidence>
<feature type="region of interest" description="Disordered" evidence="1">
    <location>
        <begin position="31"/>
        <end position="53"/>
    </location>
</feature>
<organism evidence="2 3">
    <name type="scientific">Viridothelium virens</name>
    <name type="common">Speckled blister lichen</name>
    <name type="synonym">Trypethelium virens</name>
    <dbReference type="NCBI Taxonomy" id="1048519"/>
    <lineage>
        <taxon>Eukaryota</taxon>
        <taxon>Fungi</taxon>
        <taxon>Dikarya</taxon>
        <taxon>Ascomycota</taxon>
        <taxon>Pezizomycotina</taxon>
        <taxon>Dothideomycetes</taxon>
        <taxon>Dothideomycetes incertae sedis</taxon>
        <taxon>Trypetheliales</taxon>
        <taxon>Trypetheliaceae</taxon>
        <taxon>Viridothelium</taxon>
    </lineage>
</organism>